<organism evidence="1 2">
    <name type="scientific">Strongylus vulgaris</name>
    <name type="common">Blood worm</name>
    <dbReference type="NCBI Taxonomy" id="40348"/>
    <lineage>
        <taxon>Eukaryota</taxon>
        <taxon>Metazoa</taxon>
        <taxon>Ecdysozoa</taxon>
        <taxon>Nematoda</taxon>
        <taxon>Chromadorea</taxon>
        <taxon>Rhabditida</taxon>
        <taxon>Rhabditina</taxon>
        <taxon>Rhabditomorpha</taxon>
        <taxon>Strongyloidea</taxon>
        <taxon>Strongylidae</taxon>
        <taxon>Strongylus</taxon>
    </lineage>
</organism>
<dbReference type="Proteomes" id="UP000270094">
    <property type="component" value="Unassembled WGS sequence"/>
</dbReference>
<protein>
    <submittedName>
        <fullName evidence="1">Uncharacterized protein</fullName>
    </submittedName>
</protein>
<dbReference type="EMBL" id="UYYB01094629">
    <property type="protein sequence ID" value="VDM74769.1"/>
    <property type="molecule type" value="Genomic_DNA"/>
</dbReference>
<name>A0A3P7J4S7_STRVU</name>
<reference evidence="1 2" key="1">
    <citation type="submission" date="2018-11" db="EMBL/GenBank/DDBJ databases">
        <authorList>
            <consortium name="Pathogen Informatics"/>
        </authorList>
    </citation>
    <scope>NUCLEOTIDE SEQUENCE [LARGE SCALE GENOMIC DNA]</scope>
</reference>
<accession>A0A3P7J4S7</accession>
<proteinExistence type="predicted"/>
<gene>
    <name evidence="1" type="ORF">SVUK_LOCUS9767</name>
</gene>
<keyword evidence="2" id="KW-1185">Reference proteome</keyword>
<evidence type="ECO:0000313" key="2">
    <source>
        <dbReference type="Proteomes" id="UP000270094"/>
    </source>
</evidence>
<sequence length="122" mass="14000">MSLEAGKNHWQLYTKRNFIKVGDGDRIVCLKRRIEHPSNKKQQRIIRLVPVPAESALRRGDILTDLQSPSASDVTREYNSVIGKLLREKSILEQELKSTHKEKTNVNIIPVRLINGLVTFEN</sequence>
<evidence type="ECO:0000313" key="1">
    <source>
        <dbReference type="EMBL" id="VDM74769.1"/>
    </source>
</evidence>
<dbReference type="AlphaFoldDB" id="A0A3P7J4S7"/>